<reference evidence="2 3" key="1">
    <citation type="submission" date="2018-02" db="EMBL/GenBank/DDBJ databases">
        <title>Mycoplasma marinum and Mycoplasma todarodis sp. nov., moderately halophilic and psychrotolerant mycoplasmas isolated from cephalopods.</title>
        <authorList>
            <person name="Viver T."/>
        </authorList>
    </citation>
    <scope>NUCLEOTIDE SEQUENCE [LARGE SCALE GENOMIC DNA]</scope>
    <source>
        <strain evidence="2 3">PE</strain>
    </source>
</reference>
<dbReference type="RefSeq" id="WP_131598404.1">
    <property type="nucleotide sequence ID" value="NZ_CBDBYK010000005.1"/>
</dbReference>
<evidence type="ECO:0000313" key="3">
    <source>
        <dbReference type="Proteomes" id="UP000294192"/>
    </source>
</evidence>
<feature type="transmembrane region" description="Helical" evidence="1">
    <location>
        <begin position="128"/>
        <end position="149"/>
    </location>
</feature>
<organism evidence="2 3">
    <name type="scientific">Mycoplasma marinum</name>
    <dbReference type="NCBI Taxonomy" id="1937190"/>
    <lineage>
        <taxon>Bacteria</taxon>
        <taxon>Bacillati</taxon>
        <taxon>Mycoplasmatota</taxon>
        <taxon>Mollicutes</taxon>
        <taxon>Mycoplasmataceae</taxon>
        <taxon>Mycoplasma</taxon>
    </lineage>
</organism>
<evidence type="ECO:0000256" key="1">
    <source>
        <dbReference type="SAM" id="Phobius"/>
    </source>
</evidence>
<name>A0A4R0XSQ9_9MOLU</name>
<dbReference type="Proteomes" id="UP000294192">
    <property type="component" value="Unassembled WGS sequence"/>
</dbReference>
<evidence type="ECO:0000313" key="2">
    <source>
        <dbReference type="EMBL" id="TCG11921.1"/>
    </source>
</evidence>
<gene>
    <name evidence="2" type="ORF">C4B24_00800</name>
</gene>
<keyword evidence="3" id="KW-1185">Reference proteome</keyword>
<comment type="caution">
    <text evidence="2">The sequence shown here is derived from an EMBL/GenBank/DDBJ whole genome shotgun (WGS) entry which is preliminary data.</text>
</comment>
<protein>
    <submittedName>
        <fullName evidence="2">Uncharacterized protein</fullName>
    </submittedName>
</protein>
<keyword evidence="1" id="KW-0472">Membrane</keyword>
<keyword evidence="1" id="KW-1133">Transmembrane helix</keyword>
<proteinExistence type="predicted"/>
<feature type="transmembrane region" description="Helical" evidence="1">
    <location>
        <begin position="20"/>
        <end position="41"/>
    </location>
</feature>
<feature type="transmembrane region" description="Helical" evidence="1">
    <location>
        <begin position="73"/>
        <end position="93"/>
    </location>
</feature>
<feature type="transmembrane region" description="Helical" evidence="1">
    <location>
        <begin position="100"/>
        <end position="122"/>
    </location>
</feature>
<accession>A0A4R0XSQ9</accession>
<sequence>MSIILKKDTYKLHFDRKMAIFTMILVGLTITMLIVANVYWINTYDIKEVEKIVISSGKKPTIDNMNAYVKFRAIFTIIGNTLVMGLFMIILWMGISKFRLGLGFGVFWVILFISNAISTPFYTVQSDAFAIIVGILNGIIGISVLIWLSQLISYRQRLRQELANKRR</sequence>
<dbReference type="AlphaFoldDB" id="A0A4R0XSQ9"/>
<dbReference type="EMBL" id="PSZO01000002">
    <property type="protein sequence ID" value="TCG11921.1"/>
    <property type="molecule type" value="Genomic_DNA"/>
</dbReference>
<keyword evidence="1" id="KW-0812">Transmembrane</keyword>